<dbReference type="Pfam" id="PF03221">
    <property type="entry name" value="HTH_Tnp_Tc5"/>
    <property type="match status" value="1"/>
</dbReference>
<evidence type="ECO:0000313" key="5">
    <source>
        <dbReference type="EMBL" id="VDK88692.1"/>
    </source>
</evidence>
<keyword evidence="6" id="KW-1185">Reference proteome</keyword>
<organism evidence="5 6">
    <name type="scientific">Litomosoides sigmodontis</name>
    <name type="common">Filarial nematode worm</name>
    <dbReference type="NCBI Taxonomy" id="42156"/>
    <lineage>
        <taxon>Eukaryota</taxon>
        <taxon>Metazoa</taxon>
        <taxon>Ecdysozoa</taxon>
        <taxon>Nematoda</taxon>
        <taxon>Chromadorea</taxon>
        <taxon>Rhabditida</taxon>
        <taxon>Spirurina</taxon>
        <taxon>Spiruromorpha</taxon>
        <taxon>Filarioidea</taxon>
        <taxon>Onchocercidae</taxon>
        <taxon>Litomosoides</taxon>
    </lineage>
</organism>
<comment type="subcellular location">
    <subcellularLocation>
        <location evidence="1">Nucleus</location>
    </subcellularLocation>
</comment>
<dbReference type="OrthoDB" id="6502958at2759"/>
<protein>
    <recommendedName>
        <fullName evidence="4">HTH CENPB-type domain-containing protein</fullName>
    </recommendedName>
</protein>
<dbReference type="PROSITE" id="PS51253">
    <property type="entry name" value="HTH_CENPB"/>
    <property type="match status" value="1"/>
</dbReference>
<feature type="domain" description="HTH CENPB-type" evidence="4">
    <location>
        <begin position="113"/>
        <end position="191"/>
    </location>
</feature>
<dbReference type="InterPro" id="IPR009057">
    <property type="entry name" value="Homeodomain-like_sf"/>
</dbReference>
<dbReference type="EMBL" id="UYRX01001204">
    <property type="protein sequence ID" value="VDK88692.1"/>
    <property type="molecule type" value="Genomic_DNA"/>
</dbReference>
<name>A0A3P6TKM9_LITSI</name>
<dbReference type="GO" id="GO:0003677">
    <property type="term" value="F:DNA binding"/>
    <property type="evidence" value="ECO:0007669"/>
    <property type="project" value="UniProtKB-KW"/>
</dbReference>
<dbReference type="Proteomes" id="UP000277928">
    <property type="component" value="Unassembled WGS sequence"/>
</dbReference>
<evidence type="ECO:0000256" key="1">
    <source>
        <dbReference type="ARBA" id="ARBA00004123"/>
    </source>
</evidence>
<dbReference type="STRING" id="42156.A0A3P6TKM9"/>
<dbReference type="OMA" id="VANTHNC"/>
<dbReference type="InterPro" id="IPR036388">
    <property type="entry name" value="WH-like_DNA-bd_sf"/>
</dbReference>
<dbReference type="GO" id="GO:0005634">
    <property type="term" value="C:nucleus"/>
    <property type="evidence" value="ECO:0007669"/>
    <property type="project" value="UniProtKB-SubCell"/>
</dbReference>
<evidence type="ECO:0000259" key="4">
    <source>
        <dbReference type="PROSITE" id="PS51253"/>
    </source>
</evidence>
<proteinExistence type="predicted"/>
<evidence type="ECO:0000256" key="2">
    <source>
        <dbReference type="ARBA" id="ARBA00023125"/>
    </source>
</evidence>
<sequence>MVDDIATGNLRATTSRKRKPIAMKSGGSSNNGNTIVGSDGNSCGTELMVAQKSRKLKQYVLEEKLDIIDYAKIIGNRAAGREFNVAESSIREWRKNEQRLRSMFETAPERSRLDGGGRRPVSEDLEKGLLQYVTSRSDGETVLTWHDIKEKANTLWKDICDRNPKYSDRGFTANMGWVARFVRRNNITLQVTNSASTIAPKLINSSGNCSGDIIKHLINQPDDDNSLGCSSTSLIAENSSSTSSPTGTSQISDHTTVANTHNCCCNDITKINATTTTATPTIATVTATNNGPTSARKRRKNFTPKKIVPNDVICLATNNRTNDSTTTTTTTTVIASTTTPIGTTTSTTTRTEVI</sequence>
<dbReference type="AlphaFoldDB" id="A0A3P6TKM9"/>
<dbReference type="Gene3D" id="1.10.10.60">
    <property type="entry name" value="Homeodomain-like"/>
    <property type="match status" value="1"/>
</dbReference>
<dbReference type="Gene3D" id="1.10.10.10">
    <property type="entry name" value="Winged helix-like DNA-binding domain superfamily/Winged helix DNA-binding domain"/>
    <property type="match status" value="1"/>
</dbReference>
<keyword evidence="2" id="KW-0238">DNA-binding</keyword>
<feature type="region of interest" description="Disordered" evidence="3">
    <location>
        <begin position="1"/>
        <end position="38"/>
    </location>
</feature>
<feature type="compositionally biased region" description="Polar residues" evidence="3">
    <location>
        <begin position="26"/>
        <end position="38"/>
    </location>
</feature>
<evidence type="ECO:0000256" key="3">
    <source>
        <dbReference type="SAM" id="MobiDB-lite"/>
    </source>
</evidence>
<dbReference type="SUPFAM" id="SSF46689">
    <property type="entry name" value="Homeodomain-like"/>
    <property type="match status" value="1"/>
</dbReference>
<reference evidence="5 6" key="1">
    <citation type="submission" date="2018-08" db="EMBL/GenBank/DDBJ databases">
        <authorList>
            <person name="Laetsch R D."/>
            <person name="Stevens L."/>
            <person name="Kumar S."/>
            <person name="Blaxter L. M."/>
        </authorList>
    </citation>
    <scope>NUCLEOTIDE SEQUENCE [LARGE SCALE GENOMIC DNA]</scope>
</reference>
<gene>
    <name evidence="5" type="ORF">NLS_LOCUS8792</name>
</gene>
<dbReference type="InterPro" id="IPR006600">
    <property type="entry name" value="HTH_CenpB_DNA-bd_dom"/>
</dbReference>
<accession>A0A3P6TKM9</accession>
<evidence type="ECO:0000313" key="6">
    <source>
        <dbReference type="Proteomes" id="UP000277928"/>
    </source>
</evidence>